<reference evidence="4" key="3">
    <citation type="submission" date="2018-07" db="EMBL/GenBank/DDBJ databases">
        <authorList>
            <person name="Mckenzie S.K."/>
            <person name="Kronauer D.J.C."/>
        </authorList>
    </citation>
    <scope>NUCLEOTIDE SEQUENCE</scope>
    <source>
        <strain evidence="4">Clonal line C1</strain>
    </source>
</reference>
<accession>A0A026W9X0</accession>
<evidence type="ECO:0000313" key="6">
    <source>
        <dbReference type="Proteomes" id="UP000279307"/>
    </source>
</evidence>
<keyword evidence="2" id="KW-0732">Signal</keyword>
<proteinExistence type="predicted"/>
<evidence type="ECO:0000256" key="2">
    <source>
        <dbReference type="SAM" id="SignalP"/>
    </source>
</evidence>
<organism evidence="3 5">
    <name type="scientific">Ooceraea biroi</name>
    <name type="common">Clonal raider ant</name>
    <name type="synonym">Cerapachys biroi</name>
    <dbReference type="NCBI Taxonomy" id="2015173"/>
    <lineage>
        <taxon>Eukaryota</taxon>
        <taxon>Metazoa</taxon>
        <taxon>Ecdysozoa</taxon>
        <taxon>Arthropoda</taxon>
        <taxon>Hexapoda</taxon>
        <taxon>Insecta</taxon>
        <taxon>Pterygota</taxon>
        <taxon>Neoptera</taxon>
        <taxon>Endopterygota</taxon>
        <taxon>Hymenoptera</taxon>
        <taxon>Apocrita</taxon>
        <taxon>Aculeata</taxon>
        <taxon>Formicoidea</taxon>
        <taxon>Formicidae</taxon>
        <taxon>Dorylinae</taxon>
        <taxon>Ooceraea</taxon>
    </lineage>
</organism>
<evidence type="ECO:0000313" key="4">
    <source>
        <dbReference type="EMBL" id="RLU25458.1"/>
    </source>
</evidence>
<dbReference type="AlphaFoldDB" id="A0A026W9X0"/>
<name>A0A026W9X0_OOCBI</name>
<dbReference type="OrthoDB" id="8193455at2759"/>
<dbReference type="EMBL" id="QOIP01000002">
    <property type="protein sequence ID" value="RLU25458.1"/>
    <property type="molecule type" value="Genomic_DNA"/>
</dbReference>
<keyword evidence="5" id="KW-1185">Reference proteome</keyword>
<evidence type="ECO:0000313" key="3">
    <source>
        <dbReference type="EMBL" id="EZA52763.1"/>
    </source>
</evidence>
<evidence type="ECO:0008006" key="7">
    <source>
        <dbReference type="Google" id="ProtNLM"/>
    </source>
</evidence>
<evidence type="ECO:0000256" key="1">
    <source>
        <dbReference type="SAM" id="MobiDB-lite"/>
    </source>
</evidence>
<feature type="chain" id="PRO_5035982402" description="EGF-like domain-containing protein" evidence="2">
    <location>
        <begin position="27"/>
        <end position="167"/>
    </location>
</feature>
<protein>
    <recommendedName>
        <fullName evidence="7">EGF-like domain-containing protein</fullName>
    </recommendedName>
</protein>
<dbReference type="OMA" id="GIQNTTC"/>
<evidence type="ECO:0000313" key="5">
    <source>
        <dbReference type="Proteomes" id="UP000053097"/>
    </source>
</evidence>
<gene>
    <name evidence="4" type="ORF">DMN91_001614</name>
    <name evidence="3" type="ORF">X777_07144</name>
</gene>
<reference evidence="4 6" key="2">
    <citation type="journal article" date="2018" name="Genome Res.">
        <title>The genomic architecture and molecular evolution of ant odorant receptors.</title>
        <authorList>
            <person name="McKenzie S.K."/>
            <person name="Kronauer D.J.C."/>
        </authorList>
    </citation>
    <scope>NUCLEOTIDE SEQUENCE [LARGE SCALE GENOMIC DNA]</scope>
    <source>
        <strain evidence="4">Clonal line C1</strain>
    </source>
</reference>
<dbReference type="Proteomes" id="UP000053097">
    <property type="component" value="Unassembled WGS sequence"/>
</dbReference>
<feature type="signal peptide" evidence="2">
    <location>
        <begin position="1"/>
        <end position="26"/>
    </location>
</feature>
<dbReference type="Proteomes" id="UP000279307">
    <property type="component" value="Chromosome 2"/>
</dbReference>
<dbReference type="STRING" id="2015173.A0A026W9X0"/>
<reference evidence="3 5" key="1">
    <citation type="journal article" date="2014" name="Curr. Biol.">
        <title>The genome of the clonal raider ant Cerapachys biroi.</title>
        <authorList>
            <person name="Oxley P.R."/>
            <person name="Ji L."/>
            <person name="Fetter-Pruneda I."/>
            <person name="McKenzie S.K."/>
            <person name="Li C."/>
            <person name="Hu H."/>
            <person name="Zhang G."/>
            <person name="Kronauer D.J."/>
        </authorList>
    </citation>
    <scope>NUCLEOTIDE SEQUENCE [LARGE SCALE GENOMIC DNA]</scope>
</reference>
<feature type="region of interest" description="Disordered" evidence="1">
    <location>
        <begin position="30"/>
        <end position="50"/>
    </location>
</feature>
<dbReference type="EMBL" id="KK107321">
    <property type="protein sequence ID" value="EZA52763.1"/>
    <property type="molecule type" value="Genomic_DNA"/>
</dbReference>
<sequence>MKVGMGLQIIMSLLLAISIFSPPMSGALTTFGKTPQNQNQNPPPPPTPIGKARECKMESECAGIPNTTCIADPRDGRTRCLCGDYSAPLNGICTNKFKALRATCNSDSECIEDAYCIQRNSTLGKRCYCREGFYEEGPMSCDGCSSIFNVYTTSLLIASLVLGRFYI</sequence>